<dbReference type="Proteomes" id="UP000053424">
    <property type="component" value="Unassembled WGS sequence"/>
</dbReference>
<reference evidence="1 2" key="1">
    <citation type="submission" date="2014-04" db="EMBL/GenBank/DDBJ databases">
        <authorList>
            <consortium name="DOE Joint Genome Institute"/>
            <person name="Kuo A."/>
            <person name="Gay G."/>
            <person name="Dore J."/>
            <person name="Kohler A."/>
            <person name="Nagy L.G."/>
            <person name="Floudas D."/>
            <person name="Copeland A."/>
            <person name="Barry K.W."/>
            <person name="Cichocki N."/>
            <person name="Veneault-Fourrey C."/>
            <person name="LaButti K."/>
            <person name="Lindquist E.A."/>
            <person name="Lipzen A."/>
            <person name="Lundell T."/>
            <person name="Morin E."/>
            <person name="Murat C."/>
            <person name="Sun H."/>
            <person name="Tunlid A."/>
            <person name="Henrissat B."/>
            <person name="Grigoriev I.V."/>
            <person name="Hibbett D.S."/>
            <person name="Martin F."/>
            <person name="Nordberg H.P."/>
            <person name="Cantor M.N."/>
            <person name="Hua S.X."/>
        </authorList>
    </citation>
    <scope>NUCLEOTIDE SEQUENCE [LARGE SCALE GENOMIC DNA]</scope>
    <source>
        <strain evidence="2">h7</strain>
    </source>
</reference>
<keyword evidence="2" id="KW-1185">Reference proteome</keyword>
<proteinExistence type="predicted"/>
<protein>
    <submittedName>
        <fullName evidence="1">Uncharacterized protein</fullName>
    </submittedName>
</protein>
<dbReference type="EMBL" id="KN831772">
    <property type="protein sequence ID" value="KIM45721.1"/>
    <property type="molecule type" value="Genomic_DNA"/>
</dbReference>
<name>A0A0C3CPI1_HEBCY</name>
<organism evidence="1 2">
    <name type="scientific">Hebeloma cylindrosporum</name>
    <dbReference type="NCBI Taxonomy" id="76867"/>
    <lineage>
        <taxon>Eukaryota</taxon>
        <taxon>Fungi</taxon>
        <taxon>Dikarya</taxon>
        <taxon>Basidiomycota</taxon>
        <taxon>Agaricomycotina</taxon>
        <taxon>Agaricomycetes</taxon>
        <taxon>Agaricomycetidae</taxon>
        <taxon>Agaricales</taxon>
        <taxon>Agaricineae</taxon>
        <taxon>Hymenogastraceae</taxon>
        <taxon>Hebeloma</taxon>
    </lineage>
</organism>
<evidence type="ECO:0000313" key="2">
    <source>
        <dbReference type="Proteomes" id="UP000053424"/>
    </source>
</evidence>
<evidence type="ECO:0000313" key="1">
    <source>
        <dbReference type="EMBL" id="KIM45721.1"/>
    </source>
</evidence>
<reference evidence="2" key="2">
    <citation type="submission" date="2015-01" db="EMBL/GenBank/DDBJ databases">
        <title>Evolutionary Origins and Diversification of the Mycorrhizal Mutualists.</title>
        <authorList>
            <consortium name="DOE Joint Genome Institute"/>
            <consortium name="Mycorrhizal Genomics Consortium"/>
            <person name="Kohler A."/>
            <person name="Kuo A."/>
            <person name="Nagy L.G."/>
            <person name="Floudas D."/>
            <person name="Copeland A."/>
            <person name="Barry K.W."/>
            <person name="Cichocki N."/>
            <person name="Veneault-Fourrey C."/>
            <person name="LaButti K."/>
            <person name="Lindquist E.A."/>
            <person name="Lipzen A."/>
            <person name="Lundell T."/>
            <person name="Morin E."/>
            <person name="Murat C."/>
            <person name="Riley R."/>
            <person name="Ohm R."/>
            <person name="Sun H."/>
            <person name="Tunlid A."/>
            <person name="Henrissat B."/>
            <person name="Grigoriev I.V."/>
            <person name="Hibbett D.S."/>
            <person name="Martin F."/>
        </authorList>
    </citation>
    <scope>NUCLEOTIDE SEQUENCE [LARGE SCALE GENOMIC DNA]</scope>
    <source>
        <strain evidence="2">h7</strain>
    </source>
</reference>
<gene>
    <name evidence="1" type="ORF">M413DRAFT_346061</name>
</gene>
<sequence length="97" mass="11102">MSSLLSAQVLSPRISNLAVFVLCDFVCPKETQSRGRRQIYLPRPTFVDTTFSLSVIGVVVRFFSPMQCWLLRVIWVVSPRFFSPLCRSPCRSLFPTD</sequence>
<dbReference type="HOGENOM" id="CLU_2346946_0_0_1"/>
<dbReference type="AlphaFoldDB" id="A0A0C3CPI1"/>
<accession>A0A0C3CPI1</accession>